<dbReference type="CDD" id="cd00093">
    <property type="entry name" value="HTH_XRE"/>
    <property type="match status" value="1"/>
</dbReference>
<sequence length="131" mass="14984">MNNNLTTFQSHLDEYYGKRGTPTREEYEEGFEAFKLGAILRELRLEQGLTQKQLAQKCETSKFSISRIENNAGDIRLSTLMRIIRVGLGGQLTFSLDIPNVVKSLSGVVNLPEDFDPKEEYKKYIVSKYSK</sequence>
<dbReference type="InterPro" id="IPR010982">
    <property type="entry name" value="Lambda_DNA-bd_dom_sf"/>
</dbReference>
<dbReference type="AlphaFoldDB" id="A0A4Q9B9K0"/>
<dbReference type="GO" id="GO:0003677">
    <property type="term" value="F:DNA binding"/>
    <property type="evidence" value="ECO:0007669"/>
    <property type="project" value="InterPro"/>
</dbReference>
<accession>A0A4Q9B9K0</accession>
<dbReference type="Gene3D" id="1.10.260.40">
    <property type="entry name" value="lambda repressor-like DNA-binding domains"/>
    <property type="match status" value="1"/>
</dbReference>
<organism evidence="2 3">
    <name type="scientific">Aquirufa antheringensis</name>
    <dbReference type="NCBI Taxonomy" id="2516559"/>
    <lineage>
        <taxon>Bacteria</taxon>
        <taxon>Pseudomonadati</taxon>
        <taxon>Bacteroidota</taxon>
        <taxon>Cytophagia</taxon>
        <taxon>Cytophagales</taxon>
        <taxon>Flectobacillaceae</taxon>
        <taxon>Aquirufa</taxon>
    </lineage>
</organism>
<protein>
    <submittedName>
        <fullName evidence="2">XRE family transcriptional regulator</fullName>
    </submittedName>
</protein>
<dbReference type="SUPFAM" id="SSF47413">
    <property type="entry name" value="lambda repressor-like DNA-binding domains"/>
    <property type="match status" value="1"/>
</dbReference>
<dbReference type="InterPro" id="IPR001387">
    <property type="entry name" value="Cro/C1-type_HTH"/>
</dbReference>
<evidence type="ECO:0000313" key="3">
    <source>
        <dbReference type="Proteomes" id="UP000293583"/>
    </source>
</evidence>
<dbReference type="OrthoDB" id="337567at2"/>
<feature type="domain" description="HTH cro/C1-type" evidence="1">
    <location>
        <begin position="40"/>
        <end position="86"/>
    </location>
</feature>
<name>A0A4Q9B9K0_9BACT</name>
<proteinExistence type="predicted"/>
<dbReference type="SMART" id="SM00530">
    <property type="entry name" value="HTH_XRE"/>
    <property type="match status" value="1"/>
</dbReference>
<dbReference type="Pfam" id="PF01381">
    <property type="entry name" value="HTH_3"/>
    <property type="match status" value="1"/>
</dbReference>
<gene>
    <name evidence="2" type="ORF">EWU20_10140</name>
</gene>
<dbReference type="Proteomes" id="UP000293583">
    <property type="component" value="Unassembled WGS sequence"/>
</dbReference>
<comment type="caution">
    <text evidence="2">The sequence shown here is derived from an EMBL/GenBank/DDBJ whole genome shotgun (WGS) entry which is preliminary data.</text>
</comment>
<reference evidence="2 3" key="1">
    <citation type="submission" date="2019-02" db="EMBL/GenBank/DDBJ databases">
        <title>Genome of a new Bacteroidetes strain.</title>
        <authorList>
            <person name="Pitt A."/>
        </authorList>
    </citation>
    <scope>NUCLEOTIDE SEQUENCE [LARGE SCALE GENOMIC DNA]</scope>
    <source>
        <strain evidence="2 3">103A-SOEBACH</strain>
    </source>
</reference>
<dbReference type="EMBL" id="SEWY01000004">
    <property type="protein sequence ID" value="TBH72170.1"/>
    <property type="molecule type" value="Genomic_DNA"/>
</dbReference>
<evidence type="ECO:0000259" key="1">
    <source>
        <dbReference type="PROSITE" id="PS50943"/>
    </source>
</evidence>
<dbReference type="PROSITE" id="PS50943">
    <property type="entry name" value="HTH_CROC1"/>
    <property type="match status" value="1"/>
</dbReference>
<dbReference type="RefSeq" id="WP_130923748.1">
    <property type="nucleotide sequence ID" value="NZ_JAANOM010000003.1"/>
</dbReference>
<keyword evidence="3" id="KW-1185">Reference proteome</keyword>
<evidence type="ECO:0000313" key="2">
    <source>
        <dbReference type="EMBL" id="TBH72170.1"/>
    </source>
</evidence>